<dbReference type="Proteomes" id="UP001367508">
    <property type="component" value="Unassembled WGS sequence"/>
</dbReference>
<comment type="caution">
    <text evidence="1">The sequence shown here is derived from an EMBL/GenBank/DDBJ whole genome shotgun (WGS) entry which is preliminary data.</text>
</comment>
<proteinExistence type="predicted"/>
<evidence type="ECO:0000313" key="2">
    <source>
        <dbReference type="Proteomes" id="UP001367508"/>
    </source>
</evidence>
<accession>A0AAN9Q7U5</accession>
<sequence length="69" mass="7961">MQNQFMAVQFCSLQQHMNRDMGPHSLMLMSIIKRVRAAEEAFLFSFTHPSITLSLSHFLFHSSFPSLDS</sequence>
<organism evidence="1 2">
    <name type="scientific">Canavalia gladiata</name>
    <name type="common">Sword bean</name>
    <name type="synonym">Dolichos gladiatus</name>
    <dbReference type="NCBI Taxonomy" id="3824"/>
    <lineage>
        <taxon>Eukaryota</taxon>
        <taxon>Viridiplantae</taxon>
        <taxon>Streptophyta</taxon>
        <taxon>Embryophyta</taxon>
        <taxon>Tracheophyta</taxon>
        <taxon>Spermatophyta</taxon>
        <taxon>Magnoliopsida</taxon>
        <taxon>eudicotyledons</taxon>
        <taxon>Gunneridae</taxon>
        <taxon>Pentapetalae</taxon>
        <taxon>rosids</taxon>
        <taxon>fabids</taxon>
        <taxon>Fabales</taxon>
        <taxon>Fabaceae</taxon>
        <taxon>Papilionoideae</taxon>
        <taxon>50 kb inversion clade</taxon>
        <taxon>NPAAA clade</taxon>
        <taxon>indigoferoid/millettioid clade</taxon>
        <taxon>Phaseoleae</taxon>
        <taxon>Canavalia</taxon>
    </lineage>
</organism>
<dbReference type="AlphaFoldDB" id="A0AAN9Q7U5"/>
<dbReference type="EMBL" id="JAYMYQ010000006">
    <property type="protein sequence ID" value="KAK7325247.1"/>
    <property type="molecule type" value="Genomic_DNA"/>
</dbReference>
<gene>
    <name evidence="1" type="ORF">VNO77_29406</name>
</gene>
<name>A0AAN9Q7U5_CANGL</name>
<reference evidence="1 2" key="1">
    <citation type="submission" date="2024-01" db="EMBL/GenBank/DDBJ databases">
        <title>The genomes of 5 underutilized Papilionoideae crops provide insights into root nodulation and disease resistanc.</title>
        <authorList>
            <person name="Jiang F."/>
        </authorList>
    </citation>
    <scope>NUCLEOTIDE SEQUENCE [LARGE SCALE GENOMIC DNA]</scope>
    <source>
        <strain evidence="1">LVBAO_FW01</strain>
        <tissue evidence="1">Leaves</tissue>
    </source>
</reference>
<protein>
    <submittedName>
        <fullName evidence="1">Uncharacterized protein</fullName>
    </submittedName>
</protein>
<keyword evidence="2" id="KW-1185">Reference proteome</keyword>
<evidence type="ECO:0000313" key="1">
    <source>
        <dbReference type="EMBL" id="KAK7325247.1"/>
    </source>
</evidence>